<dbReference type="SUPFAM" id="SSF52151">
    <property type="entry name" value="FabD/lysophospholipase-like"/>
    <property type="match status" value="1"/>
</dbReference>
<dbReference type="InterPro" id="IPR002641">
    <property type="entry name" value="PNPLA_dom"/>
</dbReference>
<dbReference type="AlphaFoldDB" id="A0A6C0B5H6"/>
<dbReference type="InterPro" id="IPR016035">
    <property type="entry name" value="Acyl_Trfase/lysoPLipase"/>
</dbReference>
<evidence type="ECO:0000259" key="2">
    <source>
        <dbReference type="PROSITE" id="PS51635"/>
    </source>
</evidence>
<name>A0A6C0B5H6_9ZZZZ</name>
<dbReference type="PROSITE" id="PS51635">
    <property type="entry name" value="PNPLA"/>
    <property type="match status" value="1"/>
</dbReference>
<organism evidence="3">
    <name type="scientific">viral metagenome</name>
    <dbReference type="NCBI Taxonomy" id="1070528"/>
    <lineage>
        <taxon>unclassified sequences</taxon>
        <taxon>metagenomes</taxon>
        <taxon>organismal metagenomes</taxon>
    </lineage>
</organism>
<dbReference type="PANTHER" id="PTHR46394">
    <property type="entry name" value="ANNEXIN"/>
    <property type="match status" value="1"/>
</dbReference>
<sequence>MIKNLVLAGAGVKGISYIGVLKALRELQLFENIKNICAVSSGSIAGLCFFLEMSYSSIEKIIFEIMNYETIRSDTTVNIVNILKSYGIESGDNIIKIIGVILEKKTNNRNCTFKDLKKLYPDKKICIVGTNISNNKMEYFSIDTTPDMKIIKAIRISISVPFLFTSVTHNTDIYVDGGISCNFPMDYFKDDLKNTLGVCISSPNYISDVDNITTYFGRIIRILMDTNDTYIKTRYYKNIIEIIVDYDYTSINFDKKKREYLLDCGYRQTLINIKQTIFNPEIIIKKTLNNIIDEVEKIMLYNNI</sequence>
<dbReference type="GO" id="GO:0006629">
    <property type="term" value="P:lipid metabolic process"/>
    <property type="evidence" value="ECO:0007669"/>
    <property type="project" value="UniProtKB-KW"/>
</dbReference>
<evidence type="ECO:0000313" key="3">
    <source>
        <dbReference type="EMBL" id="QHS86809.1"/>
    </source>
</evidence>
<accession>A0A6C0B5H6</accession>
<dbReference type="InterPro" id="IPR052580">
    <property type="entry name" value="Lipid_Hydrolase"/>
</dbReference>
<dbReference type="Gene3D" id="3.40.1090.10">
    <property type="entry name" value="Cytosolic phospholipase A2 catalytic domain"/>
    <property type="match status" value="2"/>
</dbReference>
<reference evidence="3" key="1">
    <citation type="journal article" date="2020" name="Nature">
        <title>Giant virus diversity and host interactions through global metagenomics.</title>
        <authorList>
            <person name="Schulz F."/>
            <person name="Roux S."/>
            <person name="Paez-Espino D."/>
            <person name="Jungbluth S."/>
            <person name="Walsh D.A."/>
            <person name="Denef V.J."/>
            <person name="McMahon K.D."/>
            <person name="Konstantinidis K.T."/>
            <person name="Eloe-Fadrosh E.A."/>
            <person name="Kyrpides N.C."/>
            <person name="Woyke T."/>
        </authorList>
    </citation>
    <scope>NUCLEOTIDE SEQUENCE</scope>
    <source>
        <strain evidence="3">GVMAG-M-3300009422-16</strain>
    </source>
</reference>
<feature type="domain" description="PNPLA" evidence="2">
    <location>
        <begin position="5"/>
        <end position="189"/>
    </location>
</feature>
<proteinExistence type="predicted"/>
<dbReference type="PANTHER" id="PTHR46394:SF1">
    <property type="entry name" value="PNPLA DOMAIN-CONTAINING PROTEIN"/>
    <property type="match status" value="1"/>
</dbReference>
<evidence type="ECO:0000256" key="1">
    <source>
        <dbReference type="ARBA" id="ARBA00023098"/>
    </source>
</evidence>
<dbReference type="Pfam" id="PF01734">
    <property type="entry name" value="Patatin"/>
    <property type="match status" value="1"/>
</dbReference>
<keyword evidence="1" id="KW-0443">Lipid metabolism</keyword>
<protein>
    <recommendedName>
        <fullName evidence="2">PNPLA domain-containing protein</fullName>
    </recommendedName>
</protein>
<dbReference type="EMBL" id="MN739062">
    <property type="protein sequence ID" value="QHS86809.1"/>
    <property type="molecule type" value="Genomic_DNA"/>
</dbReference>